<reference evidence="12" key="2">
    <citation type="journal article" date="2015" name="Data Brief">
        <title>Shoot transcriptome of the giant reed, Arundo donax.</title>
        <authorList>
            <person name="Barrero R.A."/>
            <person name="Guerrero F.D."/>
            <person name="Moolhuijzen P."/>
            <person name="Goolsby J.A."/>
            <person name="Tidwell J."/>
            <person name="Bellgard S.E."/>
            <person name="Bellgard M.I."/>
        </authorList>
    </citation>
    <scope>NUCLEOTIDE SEQUENCE</scope>
    <source>
        <tissue evidence="12">Shoot tissue taken approximately 20 cm above the soil surface</tissue>
    </source>
</reference>
<evidence type="ECO:0000256" key="6">
    <source>
        <dbReference type="ARBA" id="ARBA00022989"/>
    </source>
</evidence>
<comment type="subcellular location">
    <subcellularLocation>
        <location evidence="1">Cell membrane</location>
        <topology evidence="1">Single-pass type I membrane protein</topology>
    </subcellularLocation>
</comment>
<keyword evidence="8" id="KW-0472">Membrane</keyword>
<evidence type="ECO:0000259" key="11">
    <source>
        <dbReference type="Pfam" id="PF10699"/>
    </source>
</evidence>
<sequence length="179" mass="20686">MNRYHVWAIGTSSLAFSIRVQVKKGSSVSEVVVGPENRTVVSEDNFLRVNLVGDLVAYTRYPSFEDSYLVTPRKGAGGGRPQAFGDEYSKWMLLERFRFALDRPECNKIGVNYEAFQNQPNFCSSPFSSCLYNQLWHFWEGDQNNIKRGEPPQYVVERRVQGLILFLWDSQKFLVPICW</sequence>
<evidence type="ECO:0000256" key="8">
    <source>
        <dbReference type="ARBA" id="ARBA00023136"/>
    </source>
</evidence>
<reference evidence="12" key="1">
    <citation type="submission" date="2014-09" db="EMBL/GenBank/DDBJ databases">
        <authorList>
            <person name="Magalhaes I.L.F."/>
            <person name="Oliveira U."/>
            <person name="Santos F.R."/>
            <person name="Vidigal T.H.D.A."/>
            <person name="Brescovit A.D."/>
            <person name="Santos A.J."/>
        </authorList>
    </citation>
    <scope>NUCLEOTIDE SEQUENCE</scope>
    <source>
        <tissue evidence="12">Shoot tissue taken approximately 20 cm above the soil surface</tissue>
    </source>
</reference>
<name>A0A0A9F5V5_ARUDO</name>
<evidence type="ECO:0000256" key="2">
    <source>
        <dbReference type="ARBA" id="ARBA00010929"/>
    </source>
</evidence>
<evidence type="ECO:0000256" key="3">
    <source>
        <dbReference type="ARBA" id="ARBA00022475"/>
    </source>
</evidence>
<dbReference type="Pfam" id="PF10699">
    <property type="entry name" value="HAP2-GCS1"/>
    <property type="match status" value="1"/>
</dbReference>
<dbReference type="InterPro" id="IPR040326">
    <property type="entry name" value="HAP2/GCS1"/>
</dbReference>
<keyword evidence="7" id="KW-0446">Lipid-binding</keyword>
<dbReference type="AlphaFoldDB" id="A0A0A9F5V5"/>
<organism evidence="12">
    <name type="scientific">Arundo donax</name>
    <name type="common">Giant reed</name>
    <name type="synonym">Donax arundinaceus</name>
    <dbReference type="NCBI Taxonomy" id="35708"/>
    <lineage>
        <taxon>Eukaryota</taxon>
        <taxon>Viridiplantae</taxon>
        <taxon>Streptophyta</taxon>
        <taxon>Embryophyta</taxon>
        <taxon>Tracheophyta</taxon>
        <taxon>Spermatophyta</taxon>
        <taxon>Magnoliopsida</taxon>
        <taxon>Liliopsida</taxon>
        <taxon>Poales</taxon>
        <taxon>Poaceae</taxon>
        <taxon>PACMAD clade</taxon>
        <taxon>Arundinoideae</taxon>
        <taxon>Arundineae</taxon>
        <taxon>Arundo</taxon>
    </lineage>
</organism>
<feature type="domain" description="Generative cell specific-1/HAP2" evidence="11">
    <location>
        <begin position="3"/>
        <end position="159"/>
    </location>
</feature>
<keyword evidence="5" id="KW-0732">Signal</keyword>
<protein>
    <submittedName>
        <fullName evidence="12">HAP2</fullName>
    </submittedName>
</protein>
<dbReference type="GO" id="GO:0008289">
    <property type="term" value="F:lipid binding"/>
    <property type="evidence" value="ECO:0007669"/>
    <property type="project" value="UniProtKB-KW"/>
</dbReference>
<evidence type="ECO:0000256" key="9">
    <source>
        <dbReference type="ARBA" id="ARBA00023157"/>
    </source>
</evidence>
<evidence type="ECO:0000256" key="5">
    <source>
        <dbReference type="ARBA" id="ARBA00022729"/>
    </source>
</evidence>
<dbReference type="InterPro" id="IPR018928">
    <property type="entry name" value="HAP2/GCS1_dom"/>
</dbReference>
<accession>A0A0A9F5V5</accession>
<keyword evidence="6" id="KW-1133">Transmembrane helix</keyword>
<evidence type="ECO:0000256" key="1">
    <source>
        <dbReference type="ARBA" id="ARBA00004251"/>
    </source>
</evidence>
<evidence type="ECO:0000256" key="7">
    <source>
        <dbReference type="ARBA" id="ARBA00023121"/>
    </source>
</evidence>
<keyword evidence="4" id="KW-0812">Transmembrane</keyword>
<comment type="similarity">
    <text evidence="2">Belongs to the HAP2/GCS1 family.</text>
</comment>
<dbReference type="GO" id="GO:0005886">
    <property type="term" value="C:plasma membrane"/>
    <property type="evidence" value="ECO:0007669"/>
    <property type="project" value="UniProtKB-SubCell"/>
</dbReference>
<dbReference type="PANTHER" id="PTHR31764">
    <property type="entry name" value="PROTEIN HAPLESS 2"/>
    <property type="match status" value="1"/>
</dbReference>
<evidence type="ECO:0000256" key="10">
    <source>
        <dbReference type="ARBA" id="ARBA00023279"/>
    </source>
</evidence>
<evidence type="ECO:0000313" key="12">
    <source>
        <dbReference type="EMBL" id="JAE07727.1"/>
    </source>
</evidence>
<dbReference type="EMBL" id="GBRH01190169">
    <property type="protein sequence ID" value="JAE07727.1"/>
    <property type="molecule type" value="Transcribed_RNA"/>
</dbReference>
<keyword evidence="10" id="KW-0278">Fertilization</keyword>
<keyword evidence="9" id="KW-1015">Disulfide bond</keyword>
<keyword evidence="3" id="KW-1003">Cell membrane</keyword>
<evidence type="ECO:0000256" key="4">
    <source>
        <dbReference type="ARBA" id="ARBA00022692"/>
    </source>
</evidence>
<proteinExistence type="inferred from homology"/>
<dbReference type="PANTHER" id="PTHR31764:SF0">
    <property type="entry name" value="GENERATIVE CELL SPECIFIC-1_HAP2 DOMAIN-CONTAINING PROTEIN"/>
    <property type="match status" value="1"/>
</dbReference>